<dbReference type="InterPro" id="IPR050428">
    <property type="entry name" value="TCS_sensor_his_kinase"/>
</dbReference>
<dbReference type="PANTHER" id="PTHR45436">
    <property type="entry name" value="SENSOR HISTIDINE KINASE YKOH"/>
    <property type="match status" value="1"/>
</dbReference>
<comment type="catalytic activity">
    <reaction evidence="1">
        <text>ATP + protein L-histidine = ADP + protein N-phospho-L-histidine.</text>
        <dbReference type="EC" id="2.7.13.3"/>
    </reaction>
</comment>
<evidence type="ECO:0000256" key="6">
    <source>
        <dbReference type="ARBA" id="ARBA00022692"/>
    </source>
</evidence>
<dbReference type="SMART" id="SM00387">
    <property type="entry name" value="HATPase_c"/>
    <property type="match status" value="1"/>
</dbReference>
<evidence type="ECO:0000256" key="8">
    <source>
        <dbReference type="ARBA" id="ARBA00022989"/>
    </source>
</evidence>
<dbReference type="Pfam" id="PF02518">
    <property type="entry name" value="HATPase_c"/>
    <property type="match status" value="1"/>
</dbReference>
<dbReference type="Pfam" id="PF13755">
    <property type="entry name" value="Sensor_TM1"/>
    <property type="match status" value="1"/>
</dbReference>
<dbReference type="Gene3D" id="6.10.340.10">
    <property type="match status" value="1"/>
</dbReference>
<evidence type="ECO:0000256" key="1">
    <source>
        <dbReference type="ARBA" id="ARBA00000085"/>
    </source>
</evidence>
<dbReference type="SUPFAM" id="SSF55874">
    <property type="entry name" value="ATPase domain of HSP90 chaperone/DNA topoisomerase II/histidine kinase"/>
    <property type="match status" value="1"/>
</dbReference>
<dbReference type="RefSeq" id="WP_004691160.1">
    <property type="nucleotide sequence ID" value="NC_010103.1"/>
</dbReference>
<dbReference type="CDD" id="cd06225">
    <property type="entry name" value="HAMP"/>
    <property type="match status" value="1"/>
</dbReference>
<evidence type="ECO:0000256" key="7">
    <source>
        <dbReference type="ARBA" id="ARBA00022777"/>
    </source>
</evidence>
<dbReference type="InterPro" id="IPR036890">
    <property type="entry name" value="HATPase_C_sf"/>
</dbReference>
<dbReference type="EC" id="2.7.13.3" evidence="3"/>
<dbReference type="InterPro" id="IPR036097">
    <property type="entry name" value="HisK_dim/P_sf"/>
</dbReference>
<dbReference type="InterPro" id="IPR003594">
    <property type="entry name" value="HATPase_dom"/>
</dbReference>
<organism evidence="14 15">
    <name type="scientific">Brucella canis (strain ATCC 23365 / NCTC 10854 / RM-666)</name>
    <dbReference type="NCBI Taxonomy" id="483179"/>
    <lineage>
        <taxon>Bacteria</taxon>
        <taxon>Pseudomonadati</taxon>
        <taxon>Pseudomonadota</taxon>
        <taxon>Alphaproteobacteria</taxon>
        <taxon>Hyphomicrobiales</taxon>
        <taxon>Brucellaceae</taxon>
        <taxon>Brucella/Ochrobactrum group</taxon>
        <taxon>Brucella</taxon>
    </lineage>
</organism>
<dbReference type="PROSITE" id="PS50109">
    <property type="entry name" value="HIS_KIN"/>
    <property type="match status" value="1"/>
</dbReference>
<feature type="domain" description="HAMP" evidence="13">
    <location>
        <begin position="308"/>
        <end position="363"/>
    </location>
</feature>
<dbReference type="EMBL" id="CP000872">
    <property type="protein sequence ID" value="ABX63121.1"/>
    <property type="molecule type" value="Genomic_DNA"/>
</dbReference>
<gene>
    <name evidence="14" type="primary">chvG</name>
    <name evidence="14" type="ordered locus">BCAN_A2138</name>
</gene>
<evidence type="ECO:0000256" key="10">
    <source>
        <dbReference type="ARBA" id="ARBA00023136"/>
    </source>
</evidence>
<dbReference type="Pfam" id="PF00512">
    <property type="entry name" value="HisKA"/>
    <property type="match status" value="1"/>
</dbReference>
<accession>A9M9S6</accession>
<dbReference type="HOGENOM" id="CLU_000445_89_6_5"/>
<evidence type="ECO:0000313" key="15">
    <source>
        <dbReference type="Proteomes" id="UP000001385"/>
    </source>
</evidence>
<keyword evidence="4" id="KW-0597">Phosphoprotein</keyword>
<dbReference type="AlphaFoldDB" id="A9M9S6"/>
<keyword evidence="8 11" id="KW-1133">Transmembrane helix</keyword>
<keyword evidence="7" id="KW-0418">Kinase</keyword>
<evidence type="ECO:0000313" key="14">
    <source>
        <dbReference type="EMBL" id="ABX63121.1"/>
    </source>
</evidence>
<keyword evidence="15" id="KW-1185">Reference proteome</keyword>
<feature type="domain" description="Histidine kinase" evidence="12">
    <location>
        <begin position="371"/>
        <end position="601"/>
    </location>
</feature>
<dbReference type="GeneID" id="55591661"/>
<sequence>MVAETQKDSLSGMRERRARRQRSVFLRRFLSPLRKFLGQYLFSSLTRRILFLNLAALAVLVSGILYMNQFREGLIDAKIESLLTQGKIIAAAISASATVDTNSLLIDPEKLLELQAGQSITPSPDSPDNWEFPINPEKVSPLLRQLISPTSTRARIYDRYANKLLDSRALYSTSFPSSGPVLRYDLPPIEDETPALWKRIGSWLSRLFYGGGLPLYQEQPGGNGLAYQEIVKALSGSPQMAQRRNQRGELIVSVAVPIQRSRAILGVLLLSTEGDDIDKIVQAERMAVFRVFGVVSAVMVILSLFLASTIANPLRKLSAAADRVRHGVKNRVEIPDFSERQDEVGHLSTSIRDMTDALYTRIEAIESFAADVSHELKNPLTSLRSAVETLPLAKTDESRKRLLDVIQHDVRRLDRLITDISDVSRLDAELAREHIDRVDMKKLLTSLVTAAREVRRNKVGTEIVFNTGKLPTGKKGFYVAGHDLRFGQVVSNLIENARSFVPDDTGRIVVTLAGEGNRLRILVEDNGPGIPIENIERIFERFYTDRPASEAFGQNSGLGLSISRQIIEAHGGTLTAENITDPDKPDIFKGARFIVDLPASA</sequence>
<protein>
    <recommendedName>
        <fullName evidence="3">histidine kinase</fullName>
        <ecNumber evidence="3">2.7.13.3</ecNumber>
    </recommendedName>
</protein>
<dbReference type="GO" id="GO:0016020">
    <property type="term" value="C:membrane"/>
    <property type="evidence" value="ECO:0007669"/>
    <property type="project" value="UniProtKB-SubCell"/>
</dbReference>
<dbReference type="SMART" id="SM00388">
    <property type="entry name" value="HisKA"/>
    <property type="match status" value="1"/>
</dbReference>
<name>A9M9S6_BRUC2</name>
<evidence type="ECO:0000256" key="2">
    <source>
        <dbReference type="ARBA" id="ARBA00004370"/>
    </source>
</evidence>
<dbReference type="PANTHER" id="PTHR45436:SF5">
    <property type="entry name" value="SENSOR HISTIDINE KINASE TRCS"/>
    <property type="match status" value="1"/>
</dbReference>
<dbReference type="CDD" id="cd00082">
    <property type="entry name" value="HisKA"/>
    <property type="match status" value="1"/>
</dbReference>
<evidence type="ECO:0000256" key="4">
    <source>
        <dbReference type="ARBA" id="ARBA00022553"/>
    </source>
</evidence>
<dbReference type="InterPro" id="IPR003660">
    <property type="entry name" value="HAMP_dom"/>
</dbReference>
<evidence type="ECO:0000256" key="5">
    <source>
        <dbReference type="ARBA" id="ARBA00022679"/>
    </source>
</evidence>
<dbReference type="Gene3D" id="1.10.287.130">
    <property type="match status" value="1"/>
</dbReference>
<dbReference type="InterPro" id="IPR025908">
    <property type="entry name" value="Sensor_TM1"/>
</dbReference>
<dbReference type="Proteomes" id="UP000001385">
    <property type="component" value="Chromosome I"/>
</dbReference>
<dbReference type="Pfam" id="PF00672">
    <property type="entry name" value="HAMP"/>
    <property type="match status" value="1"/>
</dbReference>
<dbReference type="SMART" id="SM00304">
    <property type="entry name" value="HAMP"/>
    <property type="match status" value="1"/>
</dbReference>
<evidence type="ECO:0000259" key="13">
    <source>
        <dbReference type="PROSITE" id="PS50885"/>
    </source>
</evidence>
<dbReference type="SUPFAM" id="SSF47384">
    <property type="entry name" value="Homodimeric domain of signal transducing histidine kinase"/>
    <property type="match status" value="1"/>
</dbReference>
<feature type="transmembrane region" description="Helical" evidence="11">
    <location>
        <begin position="49"/>
        <end position="68"/>
    </location>
</feature>
<dbReference type="InterPro" id="IPR004358">
    <property type="entry name" value="Sig_transdc_His_kin-like_C"/>
</dbReference>
<feature type="transmembrane region" description="Helical" evidence="11">
    <location>
        <begin position="287"/>
        <end position="307"/>
    </location>
</feature>
<dbReference type="KEGG" id="bcs:BCAN_A2138"/>
<dbReference type="InterPro" id="IPR003661">
    <property type="entry name" value="HisK_dim/P_dom"/>
</dbReference>
<evidence type="ECO:0000256" key="11">
    <source>
        <dbReference type="SAM" id="Phobius"/>
    </source>
</evidence>
<dbReference type="CDD" id="cd16953">
    <property type="entry name" value="HATPase_BvrS-ChvG-like"/>
    <property type="match status" value="1"/>
</dbReference>
<dbReference type="Gene3D" id="3.30.565.10">
    <property type="entry name" value="Histidine kinase-like ATPase, C-terminal domain"/>
    <property type="match status" value="1"/>
</dbReference>
<keyword evidence="5" id="KW-0808">Transferase</keyword>
<proteinExistence type="predicted"/>
<dbReference type="InterPro" id="IPR005467">
    <property type="entry name" value="His_kinase_dom"/>
</dbReference>
<keyword evidence="10 11" id="KW-0472">Membrane</keyword>
<evidence type="ECO:0000256" key="3">
    <source>
        <dbReference type="ARBA" id="ARBA00012438"/>
    </source>
</evidence>
<evidence type="ECO:0000259" key="12">
    <source>
        <dbReference type="PROSITE" id="PS50109"/>
    </source>
</evidence>
<dbReference type="PROSITE" id="PS50885">
    <property type="entry name" value="HAMP"/>
    <property type="match status" value="1"/>
</dbReference>
<dbReference type="InterPro" id="IPR025919">
    <property type="entry name" value="Stimulus_sens_dom"/>
</dbReference>
<reference evidence="14 15" key="1">
    <citation type="submission" date="2007-10" db="EMBL/GenBank/DDBJ databases">
        <title>Brucella canis ATCC 23365 whole genome shotgun sequencing project.</title>
        <authorList>
            <person name="Setubal J.C."/>
            <person name="Bowns C."/>
            <person name="Boyle S."/>
            <person name="Crasta O.R."/>
            <person name="Czar M.J."/>
            <person name="Dharmanolla C."/>
            <person name="Gillespie J.J."/>
            <person name="Kenyon R.W."/>
            <person name="Lu J."/>
            <person name="Mane S."/>
            <person name="Mohapatra S."/>
            <person name="Nagrani S."/>
            <person name="Purkayastha A."/>
            <person name="Rajasimha H.K."/>
            <person name="Shallom J.M."/>
            <person name="Shallom S."/>
            <person name="Shukla M."/>
            <person name="Snyder E.E."/>
            <person name="Sobral B.W."/>
            <person name="Wattam A.R."/>
            <person name="Will R."/>
            <person name="Williams K."/>
            <person name="Yoo H."/>
            <person name="Bruce D."/>
            <person name="Detter C."/>
            <person name="Munk C."/>
            <person name="Brettin T.S."/>
        </authorList>
    </citation>
    <scope>NUCLEOTIDE SEQUENCE [LARGE SCALE GENOMIC DNA]</scope>
    <source>
        <strain evidence="15">ATCC 23365 / NCTC 10854 / RM-666</strain>
    </source>
</reference>
<keyword evidence="6 11" id="KW-0812">Transmembrane</keyword>
<comment type="subcellular location">
    <subcellularLocation>
        <location evidence="2">Membrane</location>
    </subcellularLocation>
</comment>
<dbReference type="PRINTS" id="PR00344">
    <property type="entry name" value="BCTRLSENSOR"/>
</dbReference>
<evidence type="ECO:0000256" key="9">
    <source>
        <dbReference type="ARBA" id="ARBA00023012"/>
    </source>
</evidence>
<keyword evidence="9" id="KW-0902">Two-component regulatory system</keyword>
<dbReference type="Pfam" id="PF13756">
    <property type="entry name" value="Stimulus_sens_1"/>
    <property type="match status" value="1"/>
</dbReference>
<dbReference type="GO" id="GO:0000155">
    <property type="term" value="F:phosphorelay sensor kinase activity"/>
    <property type="evidence" value="ECO:0007669"/>
    <property type="project" value="InterPro"/>
</dbReference>